<keyword evidence="3" id="KW-1185">Reference proteome</keyword>
<name>A0A482XC89_LAOST</name>
<dbReference type="STRING" id="195883.A0A482XC89"/>
<gene>
    <name evidence="2" type="ORF">LSTR_LSTR008098</name>
</gene>
<dbReference type="Gene3D" id="3.50.50.60">
    <property type="entry name" value="FAD/NAD(P)-binding domain"/>
    <property type="match status" value="1"/>
</dbReference>
<dbReference type="OrthoDB" id="2219495at2759"/>
<comment type="caution">
    <text evidence="2">The sequence shown here is derived from an EMBL/GenBank/DDBJ whole genome shotgun (WGS) entry which is preliminary data.</text>
</comment>
<dbReference type="PANTHER" id="PTHR10742">
    <property type="entry name" value="FLAVIN MONOAMINE OXIDASE"/>
    <property type="match status" value="1"/>
</dbReference>
<dbReference type="FunCoup" id="A0A482XC89">
    <property type="interactions" value="238"/>
</dbReference>
<protein>
    <recommendedName>
        <fullName evidence="1">Amine oxidase domain-containing protein</fullName>
    </recommendedName>
</protein>
<dbReference type="InParanoid" id="A0A482XC89"/>
<sequence>MKLIKRSFGISKSLPTIAQCIKSDAKKTSASCTLDANIPKPEVIIVGAGMAGLSAAAALVEAGIRKITILEATERLGGRIHSCWLGSSVAEIGAQWICGSSIKNPVFTLACQEGVLDPNCMIKHDFTKGSFLLSNGKQVDERVAYQAALTFNDIKYQAASLLALGESAISQENLMDFFAMRIKQELRNFPSHQSEAAASIMYSLTNHVANRWGADLSCMSSQLFGHYNKIEGETIAIPTGFISVIVPLVRTIPVESIKYSKVVETIQYGDAAKDSRVVVKCCDGSVFCADYLISTLPLGVLKVQSECMFQPQLSCEKWEAINKLGFGNVCKIFFEYSPPFWLAGQGPMKFAWSLNELSDKDNWLSGMCCLEELAGSNNILMATVAGPHAENVETLNEQTVAEDLTFKLRCIAKDNTIPYPSSVLVSKWGKSPFFMGSHTYMAVESTVGHQLDLQKPISTPLEPCGEDLYPVIFFAGESTGKNFFSSVHGARISGLEVANDIIQLTRELRGPPQLKDQKAKISNCSKEC</sequence>
<feature type="domain" description="Amine oxidase" evidence="1">
    <location>
        <begin position="50"/>
        <end position="502"/>
    </location>
</feature>
<dbReference type="SMR" id="A0A482XC89"/>
<dbReference type="Pfam" id="PF01593">
    <property type="entry name" value="Amino_oxidase"/>
    <property type="match status" value="1"/>
</dbReference>
<accession>A0A482XC89</accession>
<dbReference type="SUPFAM" id="SSF51905">
    <property type="entry name" value="FAD/NAD(P)-binding domain"/>
    <property type="match status" value="1"/>
</dbReference>
<dbReference type="PANTHER" id="PTHR10742:SF416">
    <property type="entry name" value="SPERMINE OXIDASE"/>
    <property type="match status" value="1"/>
</dbReference>
<dbReference type="EMBL" id="QKKF02012624">
    <property type="protein sequence ID" value="RZF43585.1"/>
    <property type="molecule type" value="Genomic_DNA"/>
</dbReference>
<evidence type="ECO:0000313" key="2">
    <source>
        <dbReference type="EMBL" id="RZF43585.1"/>
    </source>
</evidence>
<dbReference type="InterPro" id="IPR050281">
    <property type="entry name" value="Flavin_monoamine_oxidase"/>
</dbReference>
<dbReference type="InterPro" id="IPR002937">
    <property type="entry name" value="Amino_oxidase"/>
</dbReference>
<dbReference type="SUPFAM" id="SSF54373">
    <property type="entry name" value="FAD-linked reductases, C-terminal domain"/>
    <property type="match status" value="1"/>
</dbReference>
<dbReference type="InterPro" id="IPR036188">
    <property type="entry name" value="FAD/NAD-bd_sf"/>
</dbReference>
<dbReference type="GO" id="GO:0046592">
    <property type="term" value="F:polyamine oxidase activity"/>
    <property type="evidence" value="ECO:0007669"/>
    <property type="project" value="TreeGrafter"/>
</dbReference>
<proteinExistence type="predicted"/>
<reference evidence="2 3" key="1">
    <citation type="journal article" date="2017" name="Gigascience">
        <title>Genome sequence of the small brown planthopper, Laodelphax striatellus.</title>
        <authorList>
            <person name="Zhu J."/>
            <person name="Jiang F."/>
            <person name="Wang X."/>
            <person name="Yang P."/>
            <person name="Bao Y."/>
            <person name="Zhao W."/>
            <person name="Wang W."/>
            <person name="Lu H."/>
            <person name="Wang Q."/>
            <person name="Cui N."/>
            <person name="Li J."/>
            <person name="Chen X."/>
            <person name="Luo L."/>
            <person name="Yu J."/>
            <person name="Kang L."/>
            <person name="Cui F."/>
        </authorList>
    </citation>
    <scope>NUCLEOTIDE SEQUENCE [LARGE SCALE GENOMIC DNA]</scope>
    <source>
        <strain evidence="2">Lst14</strain>
    </source>
</reference>
<evidence type="ECO:0000259" key="1">
    <source>
        <dbReference type="Pfam" id="PF01593"/>
    </source>
</evidence>
<evidence type="ECO:0000313" key="3">
    <source>
        <dbReference type="Proteomes" id="UP000291343"/>
    </source>
</evidence>
<dbReference type="Gene3D" id="3.90.660.10">
    <property type="match status" value="1"/>
</dbReference>
<dbReference type="Proteomes" id="UP000291343">
    <property type="component" value="Unassembled WGS sequence"/>
</dbReference>
<organism evidence="2 3">
    <name type="scientific">Laodelphax striatellus</name>
    <name type="common">Small brown planthopper</name>
    <name type="synonym">Delphax striatella</name>
    <dbReference type="NCBI Taxonomy" id="195883"/>
    <lineage>
        <taxon>Eukaryota</taxon>
        <taxon>Metazoa</taxon>
        <taxon>Ecdysozoa</taxon>
        <taxon>Arthropoda</taxon>
        <taxon>Hexapoda</taxon>
        <taxon>Insecta</taxon>
        <taxon>Pterygota</taxon>
        <taxon>Neoptera</taxon>
        <taxon>Paraneoptera</taxon>
        <taxon>Hemiptera</taxon>
        <taxon>Auchenorrhyncha</taxon>
        <taxon>Fulgoroidea</taxon>
        <taxon>Delphacidae</taxon>
        <taxon>Criomorphinae</taxon>
        <taxon>Laodelphax</taxon>
    </lineage>
</organism>
<dbReference type="AlphaFoldDB" id="A0A482XC89"/>